<dbReference type="InterPro" id="IPR002401">
    <property type="entry name" value="Cyt_P450_E_grp-I"/>
</dbReference>
<keyword evidence="7" id="KW-0472">Membrane</keyword>
<feature type="binding site" description="axial binding residue" evidence="5">
    <location>
        <position position="495"/>
    </location>
    <ligand>
        <name>heme</name>
        <dbReference type="ChEBI" id="CHEBI:30413"/>
    </ligand>
    <ligandPart>
        <name>Fe</name>
        <dbReference type="ChEBI" id="CHEBI:18248"/>
    </ligandPart>
</feature>
<keyword evidence="7" id="KW-0812">Transmembrane</keyword>
<dbReference type="PROSITE" id="PS00086">
    <property type="entry name" value="CYTOCHROME_P450"/>
    <property type="match status" value="1"/>
</dbReference>
<reference evidence="8 9" key="1">
    <citation type="submission" date="2014-02" db="EMBL/GenBank/DDBJ databases">
        <title>Single nucleus genome sequencing reveals high similarity among nuclei of an endomycorrhizal fungus.</title>
        <authorList>
            <person name="Lin K."/>
            <person name="Geurts R."/>
            <person name="Zhang Z."/>
            <person name="Limpens E."/>
            <person name="Saunders D.G."/>
            <person name="Mu D."/>
            <person name="Pang E."/>
            <person name="Cao H."/>
            <person name="Cha H."/>
            <person name="Lin T."/>
            <person name="Zhou Q."/>
            <person name="Shang Y."/>
            <person name="Li Y."/>
            <person name="Ivanov S."/>
            <person name="Sharma T."/>
            <person name="Velzen R.V."/>
            <person name="Ruijter N.D."/>
            <person name="Aanen D.K."/>
            <person name="Win J."/>
            <person name="Kamoun S."/>
            <person name="Bisseling T."/>
            <person name="Huang S."/>
        </authorList>
    </citation>
    <scope>NUCLEOTIDE SEQUENCE [LARGE SCALE GENOMIC DNA]</scope>
    <source>
        <strain evidence="9">DAOM197198w</strain>
    </source>
</reference>
<evidence type="ECO:0000256" key="7">
    <source>
        <dbReference type="SAM" id="Phobius"/>
    </source>
</evidence>
<dbReference type="InterPro" id="IPR036396">
    <property type="entry name" value="Cyt_P450_sf"/>
</dbReference>
<keyword evidence="3 5" id="KW-0479">Metal-binding</keyword>
<dbReference type="PRINTS" id="PR00385">
    <property type="entry name" value="P450"/>
</dbReference>
<dbReference type="GO" id="GO:0004497">
    <property type="term" value="F:monooxygenase activity"/>
    <property type="evidence" value="ECO:0007669"/>
    <property type="project" value="UniProtKB-KW"/>
</dbReference>
<dbReference type="SUPFAM" id="SSF48264">
    <property type="entry name" value="Cytochrome P450"/>
    <property type="match status" value="1"/>
</dbReference>
<evidence type="ECO:0000256" key="5">
    <source>
        <dbReference type="PIRSR" id="PIRSR602401-1"/>
    </source>
</evidence>
<dbReference type="CDD" id="cd00302">
    <property type="entry name" value="cytochrome_P450"/>
    <property type="match status" value="1"/>
</dbReference>
<feature type="transmembrane region" description="Helical" evidence="7">
    <location>
        <begin position="12"/>
        <end position="34"/>
    </location>
</feature>
<evidence type="ECO:0000256" key="2">
    <source>
        <dbReference type="ARBA" id="ARBA00010617"/>
    </source>
</evidence>
<dbReference type="GO" id="GO:0005506">
    <property type="term" value="F:iron ion binding"/>
    <property type="evidence" value="ECO:0007669"/>
    <property type="project" value="InterPro"/>
</dbReference>
<evidence type="ECO:0000256" key="4">
    <source>
        <dbReference type="ARBA" id="ARBA00023004"/>
    </source>
</evidence>
<dbReference type="PANTHER" id="PTHR24305:SF166">
    <property type="entry name" value="CYTOCHROME P450 12A4, MITOCHONDRIAL-RELATED"/>
    <property type="match status" value="1"/>
</dbReference>
<dbReference type="PANTHER" id="PTHR24305">
    <property type="entry name" value="CYTOCHROME P450"/>
    <property type="match status" value="1"/>
</dbReference>
<proteinExistence type="inferred from homology"/>
<dbReference type="GO" id="GO:0020037">
    <property type="term" value="F:heme binding"/>
    <property type="evidence" value="ECO:0007669"/>
    <property type="project" value="InterPro"/>
</dbReference>
<dbReference type="InterPro" id="IPR017972">
    <property type="entry name" value="Cyt_P450_CS"/>
</dbReference>
<gene>
    <name evidence="8" type="ORF">RirG_109870</name>
</gene>
<dbReference type="InterPro" id="IPR050121">
    <property type="entry name" value="Cytochrome_P450_monoxygenase"/>
</dbReference>
<dbReference type="Pfam" id="PF00067">
    <property type="entry name" value="p450"/>
    <property type="match status" value="1"/>
</dbReference>
<accession>A0A015L5V3</accession>
<evidence type="ECO:0000256" key="6">
    <source>
        <dbReference type="RuleBase" id="RU000461"/>
    </source>
</evidence>
<keyword evidence="9" id="KW-1185">Reference proteome</keyword>
<keyword evidence="6" id="KW-0503">Monooxygenase</keyword>
<comment type="cofactor">
    <cofactor evidence="1 5">
        <name>heme</name>
        <dbReference type="ChEBI" id="CHEBI:30413"/>
    </cofactor>
</comment>
<dbReference type="Proteomes" id="UP000022910">
    <property type="component" value="Unassembled WGS sequence"/>
</dbReference>
<keyword evidence="6" id="KW-0560">Oxidoreductase</keyword>
<dbReference type="Gene3D" id="1.10.630.10">
    <property type="entry name" value="Cytochrome P450"/>
    <property type="match status" value="1"/>
</dbReference>
<name>A0A015L5V3_RHIIW</name>
<dbReference type="STRING" id="1432141.A0A015L5V3"/>
<evidence type="ECO:0000256" key="1">
    <source>
        <dbReference type="ARBA" id="ARBA00001971"/>
    </source>
</evidence>
<protein>
    <submittedName>
        <fullName evidence="8">C-22 sterol desaturase</fullName>
    </submittedName>
</protein>
<organism evidence="8 9">
    <name type="scientific">Rhizophagus irregularis (strain DAOM 197198w)</name>
    <name type="common">Glomus intraradices</name>
    <dbReference type="NCBI Taxonomy" id="1432141"/>
    <lineage>
        <taxon>Eukaryota</taxon>
        <taxon>Fungi</taxon>
        <taxon>Fungi incertae sedis</taxon>
        <taxon>Mucoromycota</taxon>
        <taxon>Glomeromycotina</taxon>
        <taxon>Glomeromycetes</taxon>
        <taxon>Glomerales</taxon>
        <taxon>Glomeraceae</taxon>
        <taxon>Rhizophagus</taxon>
    </lineage>
</organism>
<dbReference type="AlphaFoldDB" id="A0A015L5V3"/>
<dbReference type="PRINTS" id="PR00463">
    <property type="entry name" value="EP450I"/>
</dbReference>
<dbReference type="HOGENOM" id="CLU_001570_12_0_1"/>
<keyword evidence="5 6" id="KW-0349">Heme</keyword>
<evidence type="ECO:0000256" key="3">
    <source>
        <dbReference type="ARBA" id="ARBA00022723"/>
    </source>
</evidence>
<sequence length="549" mass="64783">MISMITSSFSSFGISDIFYLFIIFIILYVSRYYYHYFTRINPLPGPFPLPIVGNLHQRFGYEFNDWLMLLHKKFGDMFEISLVGQRMIILCNTDLIENMNVSSKKTKYPFRSLVTEGLREYRIGTTGIINNIDPKSWKYNRRFFTQAMMAPSFNNQAVEWANELWTEMESYWNELGENHELDLIKWMQRFSNEMIFKISTGVKNNCMASYYYHTFVLESNDLDEKEKEKIKESENFIQSIETFMRGAFYFFYFNRFMRHYVPFIRGKVISLLKNRDFLDGKVYKIIKERRIEIENTPLDQPLRHDMLTLNVIANTPRDINIVKHSIDADLLRPMTDKEILGNILNAIGGGTDTVSNLFCFIIYHLVHHPEVVQRLRQEFDEVLGKDVTKPITQNDIDKLQYCDAVIKEVHRHFPVNYSLGRVNIEKDTVGGYIWPEKTSFSILYCAIMKRKDYWTDPEKFDPDRFYKIDDDDKYLLEKQHVKNAFAMFGGGIRACPGRNLTMIELKCLLTLIYRKYDIELADPNAPLNYSSTLLSVCKELLVKVKPRNF</sequence>
<evidence type="ECO:0000313" key="9">
    <source>
        <dbReference type="Proteomes" id="UP000022910"/>
    </source>
</evidence>
<dbReference type="EMBL" id="JEMT01017483">
    <property type="protein sequence ID" value="EXX67916.1"/>
    <property type="molecule type" value="Genomic_DNA"/>
</dbReference>
<evidence type="ECO:0000313" key="8">
    <source>
        <dbReference type="EMBL" id="EXX67916.1"/>
    </source>
</evidence>
<keyword evidence="7" id="KW-1133">Transmembrane helix</keyword>
<comment type="caution">
    <text evidence="8">The sequence shown here is derived from an EMBL/GenBank/DDBJ whole genome shotgun (WGS) entry which is preliminary data.</text>
</comment>
<keyword evidence="4 5" id="KW-0408">Iron</keyword>
<comment type="similarity">
    <text evidence="2 6">Belongs to the cytochrome P450 family.</text>
</comment>
<dbReference type="GO" id="GO:0016705">
    <property type="term" value="F:oxidoreductase activity, acting on paired donors, with incorporation or reduction of molecular oxygen"/>
    <property type="evidence" value="ECO:0007669"/>
    <property type="project" value="InterPro"/>
</dbReference>
<dbReference type="InterPro" id="IPR001128">
    <property type="entry name" value="Cyt_P450"/>
</dbReference>